<dbReference type="Pfam" id="PF00135">
    <property type="entry name" value="COesterase"/>
    <property type="match status" value="1"/>
</dbReference>
<dbReference type="CTD" id="20233437"/>
<feature type="non-terminal residue" evidence="3">
    <location>
        <position position="197"/>
    </location>
</feature>
<dbReference type="HOGENOM" id="CLU_006586_12_1_1"/>
<reference evidence="3 4" key="1">
    <citation type="journal article" date="2013" name="Nature">
        <title>Insights into bilaterian evolution from three spiralian genomes.</title>
        <authorList>
            <person name="Simakov O."/>
            <person name="Marletaz F."/>
            <person name="Cho S.J."/>
            <person name="Edsinger-Gonzales E."/>
            <person name="Havlak P."/>
            <person name="Hellsten U."/>
            <person name="Kuo D.H."/>
            <person name="Larsson T."/>
            <person name="Lv J."/>
            <person name="Arendt D."/>
            <person name="Savage R."/>
            <person name="Osoegawa K."/>
            <person name="de Jong P."/>
            <person name="Grimwood J."/>
            <person name="Chapman J.A."/>
            <person name="Shapiro H."/>
            <person name="Aerts A."/>
            <person name="Otillar R.P."/>
            <person name="Terry A.Y."/>
            <person name="Boore J.L."/>
            <person name="Grigoriev I.V."/>
            <person name="Lindberg D.R."/>
            <person name="Seaver E.C."/>
            <person name="Weisblat D.A."/>
            <person name="Putnam N.H."/>
            <person name="Rokhsar D.S."/>
        </authorList>
    </citation>
    <scope>NUCLEOTIDE SEQUENCE [LARGE SCALE GENOMIC DNA]</scope>
</reference>
<dbReference type="AlphaFoldDB" id="V3ZM08"/>
<dbReference type="SUPFAM" id="SSF53474">
    <property type="entry name" value="alpha/beta-Hydrolases"/>
    <property type="match status" value="1"/>
</dbReference>
<keyword evidence="4" id="KW-1185">Reference proteome</keyword>
<dbReference type="STRING" id="225164.V3ZM08"/>
<dbReference type="GeneID" id="20233437"/>
<accession>V3ZM08</accession>
<evidence type="ECO:0000259" key="2">
    <source>
        <dbReference type="Pfam" id="PF00135"/>
    </source>
</evidence>
<dbReference type="RefSeq" id="XP_009065894.1">
    <property type="nucleotide sequence ID" value="XM_009067646.1"/>
</dbReference>
<dbReference type="KEGG" id="lgi:LOTGIDRAFT_133444"/>
<dbReference type="InterPro" id="IPR029058">
    <property type="entry name" value="AB_hydrolase_fold"/>
</dbReference>
<evidence type="ECO:0000256" key="1">
    <source>
        <dbReference type="ARBA" id="ARBA00005964"/>
    </source>
</evidence>
<dbReference type="OrthoDB" id="408631at2759"/>
<dbReference type="InterPro" id="IPR002018">
    <property type="entry name" value="CarbesteraseB"/>
</dbReference>
<dbReference type="Proteomes" id="UP000030746">
    <property type="component" value="Unassembled WGS sequence"/>
</dbReference>
<evidence type="ECO:0000313" key="4">
    <source>
        <dbReference type="Proteomes" id="UP000030746"/>
    </source>
</evidence>
<feature type="domain" description="Carboxylesterase type B" evidence="2">
    <location>
        <begin position="13"/>
        <end position="197"/>
    </location>
</feature>
<organism evidence="3 4">
    <name type="scientific">Lottia gigantea</name>
    <name type="common">Giant owl limpet</name>
    <dbReference type="NCBI Taxonomy" id="225164"/>
    <lineage>
        <taxon>Eukaryota</taxon>
        <taxon>Metazoa</taxon>
        <taxon>Spiralia</taxon>
        <taxon>Lophotrochozoa</taxon>
        <taxon>Mollusca</taxon>
        <taxon>Gastropoda</taxon>
        <taxon>Patellogastropoda</taxon>
        <taxon>Lottioidea</taxon>
        <taxon>Lottiidae</taxon>
        <taxon>Lottia</taxon>
    </lineage>
</organism>
<dbReference type="PANTHER" id="PTHR43903">
    <property type="entry name" value="NEUROLIGIN"/>
    <property type="match status" value="1"/>
</dbReference>
<comment type="similarity">
    <text evidence="1">Belongs to the type-B carboxylesterase/lipase family.</text>
</comment>
<dbReference type="OMA" id="RNDSELM"/>
<protein>
    <recommendedName>
        <fullName evidence="2">Carboxylesterase type B domain-containing protein</fullName>
    </recommendedName>
</protein>
<proteinExistence type="inferred from homology"/>
<evidence type="ECO:0000313" key="3">
    <source>
        <dbReference type="EMBL" id="ESO83465.1"/>
    </source>
</evidence>
<name>V3ZM08_LOTGI</name>
<sequence>MRREDEQVIYFATGHLWSCPQSPPWYGFGNTPVTNQSIDCLRLNVYVPRTMNPKTPRAVMVFIHGGEYLYGQGMRYDGSLLAVHGHVVVVTINYRIGAYGFLSTNDSVLPGNLGLWDQLLALKWVKDNIAAFGGDSNRITVFGSGAGAYSIGMQLLYENNTGLFQRAILQSGVAFSPLGLVHYPLEFAKKFAVALDC</sequence>
<gene>
    <name evidence="3" type="ORF">LOTGIDRAFT_133444</name>
</gene>
<dbReference type="InterPro" id="IPR051093">
    <property type="entry name" value="Neuroligin/BSAL"/>
</dbReference>
<dbReference type="Gene3D" id="3.40.50.1820">
    <property type="entry name" value="alpha/beta hydrolase"/>
    <property type="match status" value="1"/>
</dbReference>
<dbReference type="EMBL" id="KB203683">
    <property type="protein sequence ID" value="ESO83465.1"/>
    <property type="molecule type" value="Genomic_DNA"/>
</dbReference>